<comment type="caution">
    <text evidence="1">The sequence shown here is derived from an EMBL/GenBank/DDBJ whole genome shotgun (WGS) entry which is preliminary data.</text>
</comment>
<evidence type="ECO:0000313" key="1">
    <source>
        <dbReference type="EMBL" id="KAK9269030.1"/>
    </source>
</evidence>
<protein>
    <submittedName>
        <fullName evidence="1">Uncharacterized protein</fullName>
    </submittedName>
</protein>
<keyword evidence="2" id="KW-1185">Reference proteome</keyword>
<organism evidence="1 2">
    <name type="scientific">Liquidambar formosana</name>
    <name type="common">Formosan gum</name>
    <dbReference type="NCBI Taxonomy" id="63359"/>
    <lineage>
        <taxon>Eukaryota</taxon>
        <taxon>Viridiplantae</taxon>
        <taxon>Streptophyta</taxon>
        <taxon>Embryophyta</taxon>
        <taxon>Tracheophyta</taxon>
        <taxon>Spermatophyta</taxon>
        <taxon>Magnoliopsida</taxon>
        <taxon>eudicotyledons</taxon>
        <taxon>Gunneridae</taxon>
        <taxon>Pentapetalae</taxon>
        <taxon>Saxifragales</taxon>
        <taxon>Altingiaceae</taxon>
        <taxon>Liquidambar</taxon>
    </lineage>
</organism>
<accession>A0AAP0NC42</accession>
<gene>
    <name evidence="1" type="ORF">L1049_000798</name>
</gene>
<dbReference type="Proteomes" id="UP001415857">
    <property type="component" value="Unassembled WGS sequence"/>
</dbReference>
<dbReference type="EMBL" id="JBBPBK010000015">
    <property type="protein sequence ID" value="KAK9269030.1"/>
    <property type="molecule type" value="Genomic_DNA"/>
</dbReference>
<dbReference type="AlphaFoldDB" id="A0AAP0NC42"/>
<sequence>MIYASSSNPIHGVVALRGMRLRKSIVIVLHAFRRLLKKHPNPGLFVVFRLWGFADFDGKGLRSIAVGLNLENTAHSSDLKASGLLQLISANSSSIST</sequence>
<proteinExistence type="predicted"/>
<name>A0AAP0NC42_LIQFO</name>
<reference evidence="1 2" key="1">
    <citation type="journal article" date="2024" name="Plant J.">
        <title>Genome sequences and population genomics reveal climatic adaptation and genomic divergence between two closely related sweetgum species.</title>
        <authorList>
            <person name="Xu W.Q."/>
            <person name="Ren C.Q."/>
            <person name="Zhang X.Y."/>
            <person name="Comes H.P."/>
            <person name="Liu X.H."/>
            <person name="Li Y.G."/>
            <person name="Kettle C.J."/>
            <person name="Jalonen R."/>
            <person name="Gaisberger H."/>
            <person name="Ma Y.Z."/>
            <person name="Qiu Y.X."/>
        </authorList>
    </citation>
    <scope>NUCLEOTIDE SEQUENCE [LARGE SCALE GENOMIC DNA]</scope>
    <source>
        <strain evidence="1">Hangzhou</strain>
    </source>
</reference>
<evidence type="ECO:0000313" key="2">
    <source>
        <dbReference type="Proteomes" id="UP001415857"/>
    </source>
</evidence>